<dbReference type="Gene3D" id="1.20.120.640">
    <property type="entry name" value="Anticodon-binding domain of a subclass of class I aminoacyl-tRNA synthetases"/>
    <property type="match status" value="1"/>
</dbReference>
<dbReference type="PANTHER" id="PTHR10890:SF3">
    <property type="entry name" value="CYSTEINE--TRNA LIGASE, CYTOPLASMIC"/>
    <property type="match status" value="1"/>
</dbReference>
<keyword evidence="6" id="KW-0547">Nucleotide-binding</keyword>
<dbReference type="EC" id="6.1.1.16" evidence="2"/>
<dbReference type="AlphaFoldDB" id="A0A6J6MSY5"/>
<evidence type="ECO:0000259" key="13">
    <source>
        <dbReference type="Pfam" id="PF23493"/>
    </source>
</evidence>
<dbReference type="InterPro" id="IPR014729">
    <property type="entry name" value="Rossmann-like_a/b/a_fold"/>
</dbReference>
<dbReference type="NCBIfam" id="TIGR00435">
    <property type="entry name" value="cysS"/>
    <property type="match status" value="1"/>
</dbReference>
<keyword evidence="10" id="KW-0030">Aminoacyl-tRNA synthetase</keyword>
<keyword evidence="9" id="KW-0648">Protein biosynthesis</keyword>
<evidence type="ECO:0000256" key="8">
    <source>
        <dbReference type="ARBA" id="ARBA00022840"/>
    </source>
</evidence>
<dbReference type="HAMAP" id="MF_00041">
    <property type="entry name" value="Cys_tRNA_synth"/>
    <property type="match status" value="1"/>
</dbReference>
<name>A0A6J6MSY5_9ZZZZ</name>
<dbReference type="GO" id="GO:0006423">
    <property type="term" value="P:cysteinyl-tRNA aminoacylation"/>
    <property type="evidence" value="ECO:0007669"/>
    <property type="project" value="InterPro"/>
</dbReference>
<evidence type="ECO:0000256" key="1">
    <source>
        <dbReference type="ARBA" id="ARBA00001947"/>
    </source>
</evidence>
<dbReference type="InterPro" id="IPR009080">
    <property type="entry name" value="tRNAsynth_Ia_anticodon-bd"/>
</dbReference>
<dbReference type="Pfam" id="PF01406">
    <property type="entry name" value="tRNA-synt_1e"/>
    <property type="match status" value="2"/>
</dbReference>
<feature type="domain" description="tRNA synthetases class I catalytic" evidence="12">
    <location>
        <begin position="18"/>
        <end position="69"/>
    </location>
</feature>
<dbReference type="CDD" id="cd00672">
    <property type="entry name" value="CysRS_core"/>
    <property type="match status" value="1"/>
</dbReference>
<dbReference type="InterPro" id="IPR015803">
    <property type="entry name" value="Cys-tRNA-ligase"/>
</dbReference>
<accession>A0A6J6MSY5</accession>
<keyword evidence="5" id="KW-0479">Metal-binding</keyword>
<evidence type="ECO:0000256" key="10">
    <source>
        <dbReference type="ARBA" id="ARBA00023146"/>
    </source>
</evidence>
<dbReference type="GO" id="GO:0004817">
    <property type="term" value="F:cysteine-tRNA ligase activity"/>
    <property type="evidence" value="ECO:0007669"/>
    <property type="project" value="UniProtKB-EC"/>
</dbReference>
<evidence type="ECO:0000256" key="4">
    <source>
        <dbReference type="ARBA" id="ARBA00022598"/>
    </source>
</evidence>
<evidence type="ECO:0000256" key="5">
    <source>
        <dbReference type="ARBA" id="ARBA00022723"/>
    </source>
</evidence>
<sequence>MRLYDTMQRAVVPIVSASPGLLRIYACGPTVYRDAHVGNMRTFLLTDLIRRTAEFSKVQVRLVQNITDVGHMADDTGLGGVDEGQADTEDRVLQQAAIEGRGALDVARQYEARFHQDLAALNIYPADAYPRASESIELMIELISKLLESNNAYIGTDGSVFFDARSFSTYGELSGNKLDQLRPGHRFTSEVDTAKRFHADWALWKKSGPTRTQLVWQTPWGVGFPGWHTECSAMSLDILGTEIDIHTGGIDLRFPHHEDERAQSNSIAGHEVVRNWVHAEHLLFEGRKMSKSTGNVVLVSDLAARGLDPLSLRLAFLQHRYRQQMNLTWEVIEGAQTTLTRWRARVAQWANSPSAPFATDAVQLVVEAFNEDLDTPLALQQLRAVERDTELSDGTKFETFAHLDRLFGLDLTRDVGRSSAPTSLEVEGLLAERAAARANKDWSGSDRLRDVLAELGVVVVDTAEGQQIG</sequence>
<evidence type="ECO:0000256" key="7">
    <source>
        <dbReference type="ARBA" id="ARBA00022833"/>
    </source>
</evidence>
<dbReference type="GO" id="GO:0005829">
    <property type="term" value="C:cytosol"/>
    <property type="evidence" value="ECO:0007669"/>
    <property type="project" value="TreeGrafter"/>
</dbReference>
<organism evidence="14">
    <name type="scientific">freshwater metagenome</name>
    <dbReference type="NCBI Taxonomy" id="449393"/>
    <lineage>
        <taxon>unclassified sequences</taxon>
        <taxon>metagenomes</taxon>
        <taxon>ecological metagenomes</taxon>
    </lineage>
</organism>
<comment type="cofactor">
    <cofactor evidence="1">
        <name>Zn(2+)</name>
        <dbReference type="ChEBI" id="CHEBI:29105"/>
    </cofactor>
</comment>
<dbReference type="PRINTS" id="PR00983">
    <property type="entry name" value="TRNASYNTHCYS"/>
</dbReference>
<protein>
    <recommendedName>
        <fullName evidence="3">Cysteine--tRNA ligase</fullName>
        <ecNumber evidence="2">6.1.1.16</ecNumber>
    </recommendedName>
    <alternativeName>
        <fullName evidence="11">Cysteinyl-tRNA synthetase</fullName>
    </alternativeName>
</protein>
<dbReference type="Pfam" id="PF23493">
    <property type="entry name" value="CysS_C"/>
    <property type="match status" value="1"/>
</dbReference>
<dbReference type="InterPro" id="IPR056411">
    <property type="entry name" value="CysS_C"/>
</dbReference>
<feature type="domain" description="tRNA synthetases class I catalytic" evidence="12">
    <location>
        <begin position="86"/>
        <end position="336"/>
    </location>
</feature>
<dbReference type="EMBL" id="CAEZWW010000103">
    <property type="protein sequence ID" value="CAB4676208.1"/>
    <property type="molecule type" value="Genomic_DNA"/>
</dbReference>
<dbReference type="SUPFAM" id="SSF52374">
    <property type="entry name" value="Nucleotidylyl transferase"/>
    <property type="match status" value="1"/>
</dbReference>
<proteinExistence type="inferred from homology"/>
<evidence type="ECO:0000256" key="9">
    <source>
        <dbReference type="ARBA" id="ARBA00022917"/>
    </source>
</evidence>
<dbReference type="InterPro" id="IPR024909">
    <property type="entry name" value="Cys-tRNA/MSH_ligase"/>
</dbReference>
<evidence type="ECO:0000256" key="11">
    <source>
        <dbReference type="ARBA" id="ARBA00031499"/>
    </source>
</evidence>
<keyword evidence="7" id="KW-0862">Zinc</keyword>
<keyword evidence="4" id="KW-0436">Ligase</keyword>
<evidence type="ECO:0000259" key="12">
    <source>
        <dbReference type="Pfam" id="PF01406"/>
    </source>
</evidence>
<dbReference type="SUPFAM" id="SSF47323">
    <property type="entry name" value="Anticodon-binding domain of a subclass of class I aminoacyl-tRNA synthetases"/>
    <property type="match status" value="1"/>
</dbReference>
<evidence type="ECO:0000256" key="2">
    <source>
        <dbReference type="ARBA" id="ARBA00012832"/>
    </source>
</evidence>
<evidence type="ECO:0000313" key="14">
    <source>
        <dbReference type="EMBL" id="CAB4676208.1"/>
    </source>
</evidence>
<feature type="domain" description="Cysteinyl-tRNA ligase anticodon binding" evidence="13">
    <location>
        <begin position="424"/>
        <end position="467"/>
    </location>
</feature>
<dbReference type="InterPro" id="IPR032678">
    <property type="entry name" value="tRNA-synt_1_cat_dom"/>
</dbReference>
<reference evidence="14" key="1">
    <citation type="submission" date="2020-05" db="EMBL/GenBank/DDBJ databases">
        <authorList>
            <person name="Chiriac C."/>
            <person name="Salcher M."/>
            <person name="Ghai R."/>
            <person name="Kavagutti S V."/>
        </authorList>
    </citation>
    <scope>NUCLEOTIDE SEQUENCE</scope>
</reference>
<keyword evidence="8" id="KW-0067">ATP-binding</keyword>
<dbReference type="GO" id="GO:0046872">
    <property type="term" value="F:metal ion binding"/>
    <property type="evidence" value="ECO:0007669"/>
    <property type="project" value="UniProtKB-KW"/>
</dbReference>
<dbReference type="PANTHER" id="PTHR10890">
    <property type="entry name" value="CYSTEINYL-TRNA SYNTHETASE"/>
    <property type="match status" value="1"/>
</dbReference>
<dbReference type="Gene3D" id="3.40.50.620">
    <property type="entry name" value="HUPs"/>
    <property type="match status" value="1"/>
</dbReference>
<evidence type="ECO:0000256" key="3">
    <source>
        <dbReference type="ARBA" id="ARBA00014738"/>
    </source>
</evidence>
<gene>
    <name evidence="14" type="ORF">UFOPK2310_00917</name>
</gene>
<dbReference type="GO" id="GO:0005524">
    <property type="term" value="F:ATP binding"/>
    <property type="evidence" value="ECO:0007669"/>
    <property type="project" value="UniProtKB-KW"/>
</dbReference>
<evidence type="ECO:0000256" key="6">
    <source>
        <dbReference type="ARBA" id="ARBA00022741"/>
    </source>
</evidence>